<evidence type="ECO:0008006" key="5">
    <source>
        <dbReference type="Google" id="ProtNLM"/>
    </source>
</evidence>
<sequence length="157" mass="18715">MYLQKEKIQLSIGCKQVCVCVCGNGEKKKKKRYKFILLSIYIYIVSKLWRWIFKLARVEWTLCSASTSAGLSVGQWVRREQMDKKWYSMDSASNIYGSLCIFFFFFYLHPIETKQNKTKQDKIKQTNKQKKTNKQTNKQMKVNISKKIKRIFGRKNK</sequence>
<keyword evidence="2" id="KW-0472">Membrane</keyword>
<evidence type="ECO:0000313" key="3">
    <source>
        <dbReference type="EMBL" id="ETO17832.1"/>
    </source>
</evidence>
<dbReference type="Proteomes" id="UP000023152">
    <property type="component" value="Unassembled WGS sequence"/>
</dbReference>
<feature type="region of interest" description="Disordered" evidence="1">
    <location>
        <begin position="119"/>
        <end position="140"/>
    </location>
</feature>
<evidence type="ECO:0000256" key="2">
    <source>
        <dbReference type="SAM" id="Phobius"/>
    </source>
</evidence>
<protein>
    <recommendedName>
        <fullName evidence="5">Transmembrane protein</fullName>
    </recommendedName>
</protein>
<reference evidence="3 4" key="1">
    <citation type="journal article" date="2013" name="Curr. Biol.">
        <title>The Genome of the Foraminiferan Reticulomyxa filosa.</title>
        <authorList>
            <person name="Glockner G."/>
            <person name="Hulsmann N."/>
            <person name="Schleicher M."/>
            <person name="Noegel A.A."/>
            <person name="Eichinger L."/>
            <person name="Gallinger C."/>
            <person name="Pawlowski J."/>
            <person name="Sierra R."/>
            <person name="Euteneuer U."/>
            <person name="Pillet L."/>
            <person name="Moustafa A."/>
            <person name="Platzer M."/>
            <person name="Groth M."/>
            <person name="Szafranski K."/>
            <person name="Schliwa M."/>
        </authorList>
    </citation>
    <scope>NUCLEOTIDE SEQUENCE [LARGE SCALE GENOMIC DNA]</scope>
</reference>
<keyword evidence="4" id="KW-1185">Reference proteome</keyword>
<comment type="caution">
    <text evidence="3">The sequence shown here is derived from an EMBL/GenBank/DDBJ whole genome shotgun (WGS) entry which is preliminary data.</text>
</comment>
<feature type="transmembrane region" description="Helical" evidence="2">
    <location>
        <begin position="91"/>
        <end position="109"/>
    </location>
</feature>
<accession>X6MWH0</accession>
<dbReference type="EMBL" id="ASPP01015922">
    <property type="protein sequence ID" value="ETO17832.1"/>
    <property type="molecule type" value="Genomic_DNA"/>
</dbReference>
<dbReference type="AlphaFoldDB" id="X6MWH0"/>
<evidence type="ECO:0000256" key="1">
    <source>
        <dbReference type="SAM" id="MobiDB-lite"/>
    </source>
</evidence>
<feature type="transmembrane region" description="Helical" evidence="2">
    <location>
        <begin position="35"/>
        <end position="52"/>
    </location>
</feature>
<evidence type="ECO:0000313" key="4">
    <source>
        <dbReference type="Proteomes" id="UP000023152"/>
    </source>
</evidence>
<organism evidence="3 4">
    <name type="scientific">Reticulomyxa filosa</name>
    <dbReference type="NCBI Taxonomy" id="46433"/>
    <lineage>
        <taxon>Eukaryota</taxon>
        <taxon>Sar</taxon>
        <taxon>Rhizaria</taxon>
        <taxon>Retaria</taxon>
        <taxon>Foraminifera</taxon>
        <taxon>Monothalamids</taxon>
        <taxon>Reticulomyxidae</taxon>
        <taxon>Reticulomyxa</taxon>
    </lineage>
</organism>
<keyword evidence="2" id="KW-0812">Transmembrane</keyword>
<proteinExistence type="predicted"/>
<gene>
    <name evidence="3" type="ORF">RFI_19477</name>
</gene>
<keyword evidence="2" id="KW-1133">Transmembrane helix</keyword>
<name>X6MWH0_RETFI</name>